<organism evidence="2 3">
    <name type="scientific">Peribacillus simplex</name>
    <dbReference type="NCBI Taxonomy" id="1478"/>
    <lineage>
        <taxon>Bacteria</taxon>
        <taxon>Bacillati</taxon>
        <taxon>Bacillota</taxon>
        <taxon>Bacilli</taxon>
        <taxon>Bacillales</taxon>
        <taxon>Bacillaceae</taxon>
        <taxon>Peribacillus</taxon>
    </lineage>
</organism>
<keyword evidence="1" id="KW-0472">Membrane</keyword>
<evidence type="ECO:0000313" key="3">
    <source>
        <dbReference type="Proteomes" id="UP000064189"/>
    </source>
</evidence>
<dbReference type="EMBL" id="LNNH01000012">
    <property type="protein sequence ID" value="KWW21382.1"/>
    <property type="molecule type" value="Genomic_DNA"/>
</dbReference>
<protein>
    <submittedName>
        <fullName evidence="2">Uncharacterized protein</fullName>
    </submittedName>
</protein>
<reference evidence="2 3" key="1">
    <citation type="submission" date="2015-11" db="EMBL/GenBank/DDBJ databases">
        <title>Genome Sequence of Bacillus simplex strain VanAntwerpen2.</title>
        <authorList>
            <person name="Couger M.B."/>
        </authorList>
    </citation>
    <scope>NUCLEOTIDE SEQUENCE [LARGE SCALE GENOMIC DNA]</scope>
    <source>
        <strain evidence="2 3">VanAntwerpen02</strain>
    </source>
</reference>
<keyword evidence="3" id="KW-1185">Reference proteome</keyword>
<name>A0A109N0R7_9BACI</name>
<proteinExistence type="predicted"/>
<keyword evidence="1" id="KW-1133">Transmembrane helix</keyword>
<comment type="caution">
    <text evidence="2">The sequence shown here is derived from an EMBL/GenBank/DDBJ whole genome shotgun (WGS) entry which is preliminary data.</text>
</comment>
<feature type="transmembrane region" description="Helical" evidence="1">
    <location>
        <begin position="38"/>
        <end position="60"/>
    </location>
</feature>
<dbReference type="AlphaFoldDB" id="A0A109N0R7"/>
<accession>A0A109N0R7</accession>
<evidence type="ECO:0000256" key="1">
    <source>
        <dbReference type="SAM" id="Phobius"/>
    </source>
</evidence>
<dbReference type="Proteomes" id="UP000064189">
    <property type="component" value="Unassembled WGS sequence"/>
</dbReference>
<gene>
    <name evidence="2" type="ORF">AS888_17525</name>
</gene>
<sequence>MPSTAKILNPAILNGKNLAIVLSRHLCLKSLFLFFGEMFIFLLIKIGMYLIMVIMNFFAIENRGFVHA</sequence>
<evidence type="ECO:0000313" key="2">
    <source>
        <dbReference type="EMBL" id="KWW21382.1"/>
    </source>
</evidence>
<keyword evidence="1" id="KW-0812">Transmembrane</keyword>